<dbReference type="OrthoDB" id="9812349at2"/>
<evidence type="ECO:0000313" key="2">
    <source>
        <dbReference type="EMBL" id="RYC29388.1"/>
    </source>
</evidence>
<dbReference type="PANTHER" id="PTHR34980">
    <property type="entry name" value="INNER MEMBRANE PROTEIN-RELATED-RELATED"/>
    <property type="match status" value="1"/>
</dbReference>
<evidence type="ECO:0000313" key="3">
    <source>
        <dbReference type="Proteomes" id="UP000290759"/>
    </source>
</evidence>
<name>A0A4Q2U142_9HYPH</name>
<feature type="transmembrane region" description="Helical" evidence="1">
    <location>
        <begin position="99"/>
        <end position="119"/>
    </location>
</feature>
<dbReference type="Pfam" id="PF05656">
    <property type="entry name" value="DUF805"/>
    <property type="match status" value="1"/>
</dbReference>
<proteinExistence type="predicted"/>
<keyword evidence="1" id="KW-0812">Transmembrane</keyword>
<dbReference type="GO" id="GO:0005886">
    <property type="term" value="C:plasma membrane"/>
    <property type="evidence" value="ECO:0007669"/>
    <property type="project" value="TreeGrafter"/>
</dbReference>
<dbReference type="EMBL" id="QYBB01000054">
    <property type="protein sequence ID" value="RYC29388.1"/>
    <property type="molecule type" value="Genomic_DNA"/>
</dbReference>
<reference evidence="2 3" key="1">
    <citation type="submission" date="2018-12" db="EMBL/GenBank/DDBJ databases">
        <authorList>
            <person name="Grouzdev D.S."/>
            <person name="Krutkina M.S."/>
        </authorList>
    </citation>
    <scope>NUCLEOTIDE SEQUENCE [LARGE SCALE GENOMIC DNA]</scope>
    <source>
        <strain evidence="2 3">RmlP026</strain>
    </source>
</reference>
<comment type="caution">
    <text evidence="2">The sequence shown here is derived from an EMBL/GenBank/DDBJ whole genome shotgun (WGS) entry which is preliminary data.</text>
</comment>
<evidence type="ECO:0000256" key="1">
    <source>
        <dbReference type="SAM" id="Phobius"/>
    </source>
</evidence>
<protein>
    <submittedName>
        <fullName evidence="2">DUF805 domain-containing protein</fullName>
    </submittedName>
</protein>
<dbReference type="PANTHER" id="PTHR34980:SF3">
    <property type="entry name" value="BLR8105 PROTEIN"/>
    <property type="match status" value="1"/>
</dbReference>
<keyword evidence="1" id="KW-0472">Membrane</keyword>
<feature type="transmembrane region" description="Helical" evidence="1">
    <location>
        <begin position="229"/>
        <end position="249"/>
    </location>
</feature>
<dbReference type="RefSeq" id="WP_129229525.1">
    <property type="nucleotide sequence ID" value="NZ_QYBB01000054.1"/>
</dbReference>
<keyword evidence="1" id="KW-1133">Transmembrane helix</keyword>
<dbReference type="Proteomes" id="UP000290759">
    <property type="component" value="Unassembled WGS sequence"/>
</dbReference>
<dbReference type="InterPro" id="IPR008523">
    <property type="entry name" value="DUF805"/>
</dbReference>
<sequence>MSSTPDHPAHPHDLDEGWFYHRGGVEHGPLSRESLAEALRLMPSIGVLVWHASLPDWASPAEPQVRTSIHGAPPAPERPRGLLALLFSFDGRIGRTRYFWTYCLGIASYIVGLMAVLLYARMPIDSETGVLIRLALAPPFVWIGLALTAKRLHDFDMSATHLVWIEPVTMAGFVVPPGALSNALSVASGLVGTWLIIKRGTPGPNRYGRSLVGGVRSVSVPVAASPTGWSINVPTVLAILAIAGTMLIYGGRAIQTLRPSASLCSDPGVLTILRDLVEKDPSMIIIGAYYGSFANIRISFHDIRTMDAFNPVRGSTCVAMTHVSAIDKSKAGVGDRDLSDIGYTAQYVDGSNTRYVVSLVN</sequence>
<dbReference type="AlphaFoldDB" id="A0A4Q2U142"/>
<reference evidence="2 3" key="2">
    <citation type="submission" date="2019-02" db="EMBL/GenBank/DDBJ databases">
        <title>'Lichenibacterium ramalinii' gen. nov. sp. nov., 'Lichenibacterium minor' gen. nov. sp. nov.</title>
        <authorList>
            <person name="Pankratov T."/>
        </authorList>
    </citation>
    <scope>NUCLEOTIDE SEQUENCE [LARGE SCALE GENOMIC DNA]</scope>
    <source>
        <strain evidence="2 3">RmlP026</strain>
    </source>
</reference>
<feature type="transmembrane region" description="Helical" evidence="1">
    <location>
        <begin position="170"/>
        <end position="197"/>
    </location>
</feature>
<organism evidence="2 3">
    <name type="scientific">Lichenibacterium minor</name>
    <dbReference type="NCBI Taxonomy" id="2316528"/>
    <lineage>
        <taxon>Bacteria</taxon>
        <taxon>Pseudomonadati</taxon>
        <taxon>Pseudomonadota</taxon>
        <taxon>Alphaproteobacteria</taxon>
        <taxon>Hyphomicrobiales</taxon>
        <taxon>Lichenihabitantaceae</taxon>
        <taxon>Lichenibacterium</taxon>
    </lineage>
</organism>
<feature type="transmembrane region" description="Helical" evidence="1">
    <location>
        <begin position="131"/>
        <end position="149"/>
    </location>
</feature>
<gene>
    <name evidence="2" type="ORF">D3273_24135</name>
</gene>
<keyword evidence="3" id="KW-1185">Reference proteome</keyword>
<accession>A0A4Q2U142</accession>